<sequence length="183" mass="20228">MIAGFLGLAVLSIWLDHLRVQLGWPSFVPGTHESFQTLLGTIAASIITVTSITFSLLIVAVQQGAASLTSEVYDQFLRRRANQIYFGFFVGLALYCLIILATVHRTYTPVCGSLVAFVFTVVALYLLILLIYSTIDQMRPVMIVENIRRHTERARRPIGVSSKDLGCTATRRCIVGVGRHRGA</sequence>
<gene>
    <name evidence="2" type="ORF">GCM10011515_09090</name>
</gene>
<comment type="caution">
    <text evidence="2">The sequence shown here is derived from an EMBL/GenBank/DDBJ whole genome shotgun (WGS) entry which is preliminary data.</text>
</comment>
<accession>A0ABQ1S5V2</accession>
<dbReference type="Pfam" id="PF10011">
    <property type="entry name" value="DUF2254"/>
    <property type="match status" value="1"/>
</dbReference>
<organism evidence="2 3">
    <name type="scientific">Tsuneonella deserti</name>
    <dbReference type="NCBI Taxonomy" id="2035528"/>
    <lineage>
        <taxon>Bacteria</taxon>
        <taxon>Pseudomonadati</taxon>
        <taxon>Pseudomonadota</taxon>
        <taxon>Alphaproteobacteria</taxon>
        <taxon>Sphingomonadales</taxon>
        <taxon>Erythrobacteraceae</taxon>
        <taxon>Tsuneonella</taxon>
    </lineage>
</organism>
<dbReference type="Proteomes" id="UP000619041">
    <property type="component" value="Unassembled WGS sequence"/>
</dbReference>
<evidence type="ECO:0000313" key="2">
    <source>
        <dbReference type="EMBL" id="GGD91589.1"/>
    </source>
</evidence>
<keyword evidence="1" id="KW-0472">Membrane</keyword>
<keyword evidence="3" id="KW-1185">Reference proteome</keyword>
<feature type="transmembrane region" description="Helical" evidence="1">
    <location>
        <begin position="39"/>
        <end position="61"/>
    </location>
</feature>
<keyword evidence="1" id="KW-0812">Transmembrane</keyword>
<evidence type="ECO:0000256" key="1">
    <source>
        <dbReference type="SAM" id="Phobius"/>
    </source>
</evidence>
<evidence type="ECO:0008006" key="4">
    <source>
        <dbReference type="Google" id="ProtNLM"/>
    </source>
</evidence>
<name>A0ABQ1S5V2_9SPHN</name>
<dbReference type="InterPro" id="IPR018723">
    <property type="entry name" value="DUF2254_membrane"/>
</dbReference>
<dbReference type="EMBL" id="BMKL01000001">
    <property type="protein sequence ID" value="GGD91589.1"/>
    <property type="molecule type" value="Genomic_DNA"/>
</dbReference>
<feature type="transmembrane region" description="Helical" evidence="1">
    <location>
        <begin position="82"/>
        <end position="101"/>
    </location>
</feature>
<keyword evidence="1" id="KW-1133">Transmembrane helix</keyword>
<reference evidence="3" key="1">
    <citation type="journal article" date="2019" name="Int. J. Syst. Evol. Microbiol.">
        <title>The Global Catalogue of Microorganisms (GCM) 10K type strain sequencing project: providing services to taxonomists for standard genome sequencing and annotation.</title>
        <authorList>
            <consortium name="The Broad Institute Genomics Platform"/>
            <consortium name="The Broad Institute Genome Sequencing Center for Infectious Disease"/>
            <person name="Wu L."/>
            <person name="Ma J."/>
        </authorList>
    </citation>
    <scope>NUCLEOTIDE SEQUENCE [LARGE SCALE GENOMIC DNA]</scope>
    <source>
        <strain evidence="3">CGMCC 1.15959</strain>
    </source>
</reference>
<feature type="transmembrane region" description="Helical" evidence="1">
    <location>
        <begin position="107"/>
        <end position="132"/>
    </location>
</feature>
<proteinExistence type="predicted"/>
<evidence type="ECO:0000313" key="3">
    <source>
        <dbReference type="Proteomes" id="UP000619041"/>
    </source>
</evidence>
<protein>
    <recommendedName>
        <fullName evidence="4">DUF2254 domain-containing protein</fullName>
    </recommendedName>
</protein>